<gene>
    <name evidence="1" type="ORF">Cygsa01_00103</name>
</gene>
<proteinExistence type="predicted"/>
<evidence type="ECO:0000313" key="1">
    <source>
        <dbReference type="EMBL" id="XAI71149.1"/>
    </source>
</evidence>
<dbReference type="EMBL" id="PP179332">
    <property type="protein sequence ID" value="XAI71149.1"/>
    <property type="molecule type" value="Genomic_DNA"/>
</dbReference>
<reference evidence="1" key="1">
    <citation type="journal article" date="2024" name="J. Gen. Virol.">
        <title>Novel phages of Pseudomonas syringae unveil numerous potential auxiliary metabolic genes.</title>
        <authorList>
            <person name="Feltin C."/>
            <person name="Garneau J.R."/>
            <person name="Morris C.E."/>
            <person name="Berard A."/>
            <person name="Torres-Barcelo C."/>
        </authorList>
    </citation>
    <scope>NUCLEOTIDE SEQUENCE</scope>
</reference>
<accession>A0AAU6W4R5</accession>
<protein>
    <submittedName>
        <fullName evidence="1">Uncharacterized protein</fullName>
    </submittedName>
</protein>
<organism evidence="1">
    <name type="scientific">Pseudomonas phage Cygsa01</name>
    <dbReference type="NCBI Taxonomy" id="3138529"/>
    <lineage>
        <taxon>Viruses</taxon>
    </lineage>
</organism>
<name>A0AAU6W4R5_9VIRU</name>
<sequence>MSNPELIRTVYTILQPDGTPTNGVVMWPENPGYERIRELTNTILGVDTFPERVVYRKADGGVADMLVDEDGHNVGQQYNTQATAHYRRDWMLKNPGQNPDFMHHIVGIAIVFDRKVWY</sequence>